<evidence type="ECO:0000259" key="7">
    <source>
        <dbReference type="Pfam" id="PF00329"/>
    </source>
</evidence>
<comment type="catalytic activity">
    <reaction evidence="3 5">
        <text>a quinone + NADH + 5 H(+)(in) = a quinol + NAD(+) + 4 H(+)(out)</text>
        <dbReference type="Rhea" id="RHEA:57888"/>
        <dbReference type="ChEBI" id="CHEBI:15378"/>
        <dbReference type="ChEBI" id="CHEBI:24646"/>
        <dbReference type="ChEBI" id="CHEBI:57540"/>
        <dbReference type="ChEBI" id="CHEBI:57945"/>
        <dbReference type="ChEBI" id="CHEBI:132124"/>
    </reaction>
</comment>
<keyword evidence="9" id="KW-1185">Reference proteome</keyword>
<keyword evidence="3 5" id="KW-0874">Quinone</keyword>
<organism evidence="8 9">
    <name type="scientific">Rubrivirga marina</name>
    <dbReference type="NCBI Taxonomy" id="1196024"/>
    <lineage>
        <taxon>Bacteria</taxon>
        <taxon>Pseudomonadati</taxon>
        <taxon>Rhodothermota</taxon>
        <taxon>Rhodothermia</taxon>
        <taxon>Rhodothermales</taxon>
        <taxon>Rubricoccaceae</taxon>
        <taxon>Rubrivirga</taxon>
    </lineage>
</organism>
<gene>
    <name evidence="3" type="primary">nuoC</name>
    <name evidence="8" type="ORF">BSZ37_01225</name>
</gene>
<accession>A0A271J519</accession>
<dbReference type="Gene3D" id="3.30.460.80">
    <property type="entry name" value="NADH:ubiquinone oxidoreductase, 30kDa subunit"/>
    <property type="match status" value="1"/>
</dbReference>
<dbReference type="SUPFAM" id="SSF143243">
    <property type="entry name" value="Nqo5-like"/>
    <property type="match status" value="1"/>
</dbReference>
<reference evidence="8 9" key="1">
    <citation type="submission" date="2016-11" db="EMBL/GenBank/DDBJ databases">
        <title>Study of marine rhodopsin-containing bacteria.</title>
        <authorList>
            <person name="Yoshizawa S."/>
            <person name="Kumagai Y."/>
            <person name="Kogure K."/>
        </authorList>
    </citation>
    <scope>NUCLEOTIDE SEQUENCE [LARGE SCALE GENOMIC DNA]</scope>
    <source>
        <strain evidence="8 9">SAORIC-28</strain>
    </source>
</reference>
<comment type="caution">
    <text evidence="8">The sequence shown here is derived from an EMBL/GenBank/DDBJ whole genome shotgun (WGS) entry which is preliminary data.</text>
</comment>
<dbReference type="HAMAP" id="MF_01357">
    <property type="entry name" value="NDH1_NuoC"/>
    <property type="match status" value="1"/>
</dbReference>
<dbReference type="NCBIfam" id="TIGR01961">
    <property type="entry name" value="NuoC_fam"/>
    <property type="match status" value="1"/>
</dbReference>
<dbReference type="PANTHER" id="PTHR10884:SF14">
    <property type="entry name" value="NADH DEHYDROGENASE [UBIQUINONE] IRON-SULFUR PROTEIN 3, MITOCHONDRIAL"/>
    <property type="match status" value="1"/>
</dbReference>
<keyword evidence="2 3" id="KW-0813">Transport</keyword>
<dbReference type="GO" id="GO:0048038">
    <property type="term" value="F:quinone binding"/>
    <property type="evidence" value="ECO:0007669"/>
    <property type="project" value="UniProtKB-KW"/>
</dbReference>
<keyword evidence="3" id="KW-1003">Cell membrane</keyword>
<evidence type="ECO:0000256" key="5">
    <source>
        <dbReference type="RuleBase" id="RU003582"/>
    </source>
</evidence>
<dbReference type="GO" id="GO:0005886">
    <property type="term" value="C:plasma membrane"/>
    <property type="evidence" value="ECO:0007669"/>
    <property type="project" value="UniProtKB-SubCell"/>
</dbReference>
<dbReference type="InterPro" id="IPR001268">
    <property type="entry name" value="NADH_UbQ_OxRdtase_30kDa_su"/>
</dbReference>
<dbReference type="Proteomes" id="UP000216339">
    <property type="component" value="Unassembled WGS sequence"/>
</dbReference>
<evidence type="ECO:0000256" key="2">
    <source>
        <dbReference type="ARBA" id="ARBA00022448"/>
    </source>
</evidence>
<feature type="domain" description="NADH:ubiquinone oxidoreductase 30kDa subunit" evidence="7">
    <location>
        <begin position="59"/>
        <end position="175"/>
    </location>
</feature>
<comment type="subunit">
    <text evidence="3">NDH-1 is composed of 14 different subunits. Subunits NuoB, C, D, E, F, and G constitute the peripheral sector of the complex.</text>
</comment>
<dbReference type="InterPro" id="IPR020396">
    <property type="entry name" value="NADH_UbQ_OxRdtase_CS"/>
</dbReference>
<dbReference type="AlphaFoldDB" id="A0A271J519"/>
<dbReference type="EC" id="7.1.1.-" evidence="3"/>
<dbReference type="EMBL" id="MQWD01000001">
    <property type="protein sequence ID" value="PAP78602.1"/>
    <property type="molecule type" value="Genomic_DNA"/>
</dbReference>
<comment type="function">
    <text evidence="3">NDH-1 shuttles electrons from NADH, via FMN and iron-sulfur (Fe-S) centers, to quinones in the respiratory chain. The immediate electron acceptor for the enzyme in this species is believed to be ubiquinone. Couples the redox reaction to proton translocation (for every two electrons transferred, four hydrogen ions are translocated across the cytoplasmic membrane), and thus conserves the redox energy in a proton gradient.</text>
</comment>
<evidence type="ECO:0000256" key="1">
    <source>
        <dbReference type="ARBA" id="ARBA00007569"/>
    </source>
</evidence>
<dbReference type="PANTHER" id="PTHR10884">
    <property type="entry name" value="NADH DEHYDROGENASE UBIQUINONE IRON-SULFUR PROTEIN 3"/>
    <property type="match status" value="1"/>
</dbReference>
<dbReference type="InterPro" id="IPR037232">
    <property type="entry name" value="NADH_quin_OxRdtase_su_C/D-like"/>
</dbReference>
<evidence type="ECO:0000256" key="4">
    <source>
        <dbReference type="RuleBase" id="RU003456"/>
    </source>
</evidence>
<comment type="subcellular location">
    <subcellularLocation>
        <location evidence="3">Cell membrane</location>
        <topology evidence="3">Peripheral membrane protein</topology>
        <orientation evidence="3">Cytoplasmic side</orientation>
    </subcellularLocation>
</comment>
<sequence>MKFHFTPRTALAGEMERLQTENPHAKATWIVPNVLKALQDTFGGAIHDVVGYAGETTVFVDKARIEDVCRFLHDEVGFDYLTDIGTIDRFTEDDRFEVFYNLCALEARKRIRLKVRVDEEDPVVPTVTHVYPGANWHEREAWDMMGIRFEGHKDHRRIYMPEDFEYHPARKEFPTLGIPGSLPLPANTPDGELQPDPFPRAHGQIPHDLDSDLG</sequence>
<evidence type="ECO:0000256" key="3">
    <source>
        <dbReference type="HAMAP-Rule" id="MF_01357"/>
    </source>
</evidence>
<dbReference type="Pfam" id="PF00329">
    <property type="entry name" value="Complex1_30kDa"/>
    <property type="match status" value="1"/>
</dbReference>
<keyword evidence="3" id="KW-0472">Membrane</keyword>
<name>A0A271J519_9BACT</name>
<dbReference type="InterPro" id="IPR010218">
    <property type="entry name" value="NADH_DH_suC"/>
</dbReference>
<keyword evidence="3 4" id="KW-1278">Translocase</keyword>
<keyword evidence="3 4" id="KW-0520">NAD</keyword>
<dbReference type="GO" id="GO:0050136">
    <property type="term" value="F:NADH dehydrogenase (quinone) (non-electrogenic) activity"/>
    <property type="evidence" value="ECO:0007669"/>
    <property type="project" value="UniProtKB-UniRule"/>
</dbReference>
<protein>
    <recommendedName>
        <fullName evidence="3">NADH-quinone oxidoreductase subunit C</fullName>
        <ecNumber evidence="3">7.1.1.-</ecNumber>
    </recommendedName>
    <alternativeName>
        <fullName evidence="3">NADH dehydrogenase I subunit C</fullName>
    </alternativeName>
    <alternativeName>
        <fullName evidence="3">NDH-1 subunit C</fullName>
    </alternativeName>
</protein>
<dbReference type="PROSITE" id="PS00542">
    <property type="entry name" value="COMPLEX1_30K"/>
    <property type="match status" value="1"/>
</dbReference>
<evidence type="ECO:0000313" key="9">
    <source>
        <dbReference type="Proteomes" id="UP000216339"/>
    </source>
</evidence>
<comment type="similarity">
    <text evidence="1 3 4">Belongs to the complex I 30 kDa subunit family.</text>
</comment>
<evidence type="ECO:0000313" key="8">
    <source>
        <dbReference type="EMBL" id="PAP78602.1"/>
    </source>
</evidence>
<keyword evidence="3" id="KW-0830">Ubiquinone</keyword>
<dbReference type="GO" id="GO:0008137">
    <property type="term" value="F:NADH dehydrogenase (ubiquinone) activity"/>
    <property type="evidence" value="ECO:0007669"/>
    <property type="project" value="InterPro"/>
</dbReference>
<proteinExistence type="inferred from homology"/>
<feature type="region of interest" description="Disordered" evidence="6">
    <location>
        <begin position="177"/>
        <end position="214"/>
    </location>
</feature>
<evidence type="ECO:0000256" key="6">
    <source>
        <dbReference type="SAM" id="MobiDB-lite"/>
    </source>
</evidence>
<feature type="compositionally biased region" description="Basic and acidic residues" evidence="6">
    <location>
        <begin position="205"/>
        <end position="214"/>
    </location>
</feature>